<dbReference type="PANTHER" id="PTHR16128">
    <property type="entry name" value="FAD/NAD(P)-BINDING OXIDOREDUCTASE FAMILY PROTEIN"/>
    <property type="match status" value="1"/>
</dbReference>
<dbReference type="EMBL" id="BNCQ01000060">
    <property type="protein sequence ID" value="GIM14942.1"/>
    <property type="molecule type" value="Genomic_DNA"/>
</dbReference>
<dbReference type="Gene3D" id="3.50.50.60">
    <property type="entry name" value="FAD/NAD(P)-binding domain"/>
    <property type="match status" value="1"/>
</dbReference>
<sequence length="530" mass="55775">MVVTRLLSRNAAKQTKRLFHVNYICTITCRAYKADARVMPSHAKPQVAVIGAGIAGAICSQLLARRGANVVVFDLGKLLPGGRASSRIPDNGATADGPATSFRTDLQFDYGCQFFTASSRPMKRLLDEWLAAGVAAEWRPRIGVYDVPRGTVRARSNLTATEVLEVGSGGLPPLPPPSAPLYVGMPSMAALVAHLLREKPTSDAAASEEGRGGGISLRLDTQWGAERGSSNTKRDAAAPQQHPDTPSSAPAGRGESWEAGPFHALVLTDSQFARVGAPGYVELQGGAPALDELTARMRDLIRMPQFTLMLGWVPRPADAPSLSALSPQAPGSVMAADTGVVPSQRLPFDALHLLGGTAIQWIARDSSKPGRSRADGGEGWVAITRPEFSARILRPAEAGDGAQLTESCSTGDSDRPAQGILPLPAASKEYRAAKAAEIWAALRQDLRGVLDFDTLAPPSFVSSHRWASCFTASPLGPPAMWNEEGRWAACGDFCLGPGLERAAESGAAAAEAVASMCGLPPLPDFEATCS</sequence>
<proteinExistence type="predicted"/>
<dbReference type="Pfam" id="PF13450">
    <property type="entry name" value="NAD_binding_8"/>
    <property type="match status" value="1"/>
</dbReference>
<dbReference type="AlphaFoldDB" id="A0A8J4GWK4"/>
<evidence type="ECO:0000256" key="1">
    <source>
        <dbReference type="SAM" id="MobiDB-lite"/>
    </source>
</evidence>
<feature type="region of interest" description="Disordered" evidence="1">
    <location>
        <begin position="202"/>
        <end position="256"/>
    </location>
</feature>
<protein>
    <recommendedName>
        <fullName evidence="4">Amine oxidase domain-containing protein</fullName>
    </recommendedName>
</protein>
<dbReference type="PANTHER" id="PTHR16128:SF5">
    <property type="entry name" value="FAD_NAD(P)-BINDING OXIDOREDUCTASE FAMILY PROTEIN"/>
    <property type="match status" value="1"/>
</dbReference>
<dbReference type="Proteomes" id="UP000722791">
    <property type="component" value="Unassembled WGS sequence"/>
</dbReference>
<comment type="caution">
    <text evidence="2">The sequence shown here is derived from an EMBL/GenBank/DDBJ whole genome shotgun (WGS) entry which is preliminary data.</text>
</comment>
<gene>
    <name evidence="2" type="ORF">Vretimale_17810</name>
</gene>
<dbReference type="SUPFAM" id="SSF51905">
    <property type="entry name" value="FAD/NAD(P)-binding domain"/>
    <property type="match status" value="1"/>
</dbReference>
<reference evidence="2" key="1">
    <citation type="journal article" date="2021" name="Proc. Natl. Acad. Sci. U.S.A.">
        <title>Three genomes in the algal genus Volvox reveal the fate of a haploid sex-determining region after a transition to homothallism.</title>
        <authorList>
            <person name="Yamamoto K."/>
            <person name="Hamaji T."/>
            <person name="Kawai-Toyooka H."/>
            <person name="Matsuzaki R."/>
            <person name="Takahashi F."/>
            <person name="Nishimura Y."/>
            <person name="Kawachi M."/>
            <person name="Noguchi H."/>
            <person name="Minakuchi Y."/>
            <person name="Umen J.G."/>
            <person name="Toyoda A."/>
            <person name="Nozaki H."/>
        </authorList>
    </citation>
    <scope>NUCLEOTIDE SEQUENCE</scope>
    <source>
        <strain evidence="2">NIES-3785</strain>
    </source>
</reference>
<dbReference type="InterPro" id="IPR036188">
    <property type="entry name" value="FAD/NAD-bd_sf"/>
</dbReference>
<dbReference type="Gene3D" id="3.90.660.10">
    <property type="match status" value="1"/>
</dbReference>
<name>A0A8J4GWK4_9CHLO</name>
<evidence type="ECO:0000313" key="3">
    <source>
        <dbReference type="Proteomes" id="UP000722791"/>
    </source>
</evidence>
<evidence type="ECO:0000313" key="2">
    <source>
        <dbReference type="EMBL" id="GIM14942.1"/>
    </source>
</evidence>
<accession>A0A8J4GWK4</accession>
<organism evidence="2 3">
    <name type="scientific">Volvox reticuliferus</name>
    <dbReference type="NCBI Taxonomy" id="1737510"/>
    <lineage>
        <taxon>Eukaryota</taxon>
        <taxon>Viridiplantae</taxon>
        <taxon>Chlorophyta</taxon>
        <taxon>core chlorophytes</taxon>
        <taxon>Chlorophyceae</taxon>
        <taxon>CS clade</taxon>
        <taxon>Chlamydomonadales</taxon>
        <taxon>Volvocaceae</taxon>
        <taxon>Volvox</taxon>
    </lineage>
</organism>
<evidence type="ECO:0008006" key="4">
    <source>
        <dbReference type="Google" id="ProtNLM"/>
    </source>
</evidence>